<dbReference type="NCBIfam" id="TIGR00254">
    <property type="entry name" value="GGDEF"/>
    <property type="match status" value="1"/>
</dbReference>
<feature type="domain" description="GGDEF" evidence="5">
    <location>
        <begin position="273"/>
        <end position="423"/>
    </location>
</feature>
<organism evidence="6 7">
    <name type="scientific">Ferrimonas sediminicola</name>
    <dbReference type="NCBI Taxonomy" id="2569538"/>
    <lineage>
        <taxon>Bacteria</taxon>
        <taxon>Pseudomonadati</taxon>
        <taxon>Pseudomonadota</taxon>
        <taxon>Gammaproteobacteria</taxon>
        <taxon>Alteromonadales</taxon>
        <taxon>Ferrimonadaceae</taxon>
        <taxon>Ferrimonas</taxon>
    </lineage>
</organism>
<dbReference type="CDD" id="cd01949">
    <property type="entry name" value="GGDEF"/>
    <property type="match status" value="1"/>
</dbReference>
<proteinExistence type="predicted"/>
<reference evidence="6 7" key="1">
    <citation type="submission" date="2019-04" db="EMBL/GenBank/DDBJ databases">
        <authorList>
            <person name="Hwang J.C."/>
        </authorList>
    </citation>
    <scope>NUCLEOTIDE SEQUENCE [LARGE SCALE GENOMIC DNA]</scope>
    <source>
        <strain evidence="6 7">IMCC35001</strain>
    </source>
</reference>
<dbReference type="Pfam" id="PF00990">
    <property type="entry name" value="GGDEF"/>
    <property type="match status" value="1"/>
</dbReference>
<feature type="transmembrane region" description="Helical" evidence="4">
    <location>
        <begin position="107"/>
        <end position="123"/>
    </location>
</feature>
<feature type="transmembrane region" description="Helical" evidence="4">
    <location>
        <begin position="174"/>
        <end position="194"/>
    </location>
</feature>
<dbReference type="Proteomes" id="UP000305674">
    <property type="component" value="Unassembled WGS sequence"/>
</dbReference>
<evidence type="ECO:0000256" key="1">
    <source>
        <dbReference type="ARBA" id="ARBA00012528"/>
    </source>
</evidence>
<dbReference type="PANTHER" id="PTHR45138">
    <property type="entry name" value="REGULATORY COMPONENTS OF SENSORY TRANSDUCTION SYSTEM"/>
    <property type="match status" value="1"/>
</dbReference>
<evidence type="ECO:0000256" key="3">
    <source>
        <dbReference type="SAM" id="MobiDB-lite"/>
    </source>
</evidence>
<dbReference type="EC" id="2.7.7.65" evidence="1"/>
<dbReference type="GO" id="GO:0005886">
    <property type="term" value="C:plasma membrane"/>
    <property type="evidence" value="ECO:0007669"/>
    <property type="project" value="TreeGrafter"/>
</dbReference>
<keyword evidence="4" id="KW-0812">Transmembrane</keyword>
<feature type="region of interest" description="Disordered" evidence="3">
    <location>
        <begin position="356"/>
        <end position="377"/>
    </location>
</feature>
<sequence>MADGNAGTWCRQSIRGRYRMSHRLIQLGLALFMLVSMAVLPGWLASADDEVRWLLEYLPWVLLGAAGLVSFVYGLNKLGFMVLVCLGAYALIRTQLQVPLTQGNVELIFWALCLVAPLLILLYDKLPERWLFGGYHLSALMVALIPCALVYGLLGRDPQGSHAALAGWFELLGGYPAPWLTLLPMAGYFCACALGQSRRQDRGDSASLLCLMALALTCFNFDVAAISSLMFTCLGLALLLLLVLHSYRLAFYDLLTGVRNRRSLDARLKGIRGRYQVAMVDVDHFKSFNDAFGHDVGDDVLRLVAQRLSRVGAGGRVYRYGGEEFAILFPSRDRRRCLAALEAIRQVIADYPFQVRDRQPGGSSRRRHRTSAPKIPPQTITVSMGLAQARFDETGAEAVIRRADELLYQAKQAGRNCIRADVAVSRRPTRRRAVA</sequence>
<dbReference type="InterPro" id="IPR029787">
    <property type="entry name" value="Nucleotide_cyclase"/>
</dbReference>
<dbReference type="OrthoDB" id="9812260at2"/>
<keyword evidence="4" id="KW-0472">Membrane</keyword>
<gene>
    <name evidence="6" type="ORF">FCL40_10565</name>
</gene>
<feature type="transmembrane region" description="Helical" evidence="4">
    <location>
        <begin position="78"/>
        <end position="95"/>
    </location>
</feature>
<dbReference type="SMART" id="SM00267">
    <property type="entry name" value="GGDEF"/>
    <property type="match status" value="1"/>
</dbReference>
<dbReference type="Gene3D" id="3.30.70.270">
    <property type="match status" value="1"/>
</dbReference>
<protein>
    <recommendedName>
        <fullName evidence="1">diguanylate cyclase</fullName>
        <ecNumber evidence="1">2.7.7.65</ecNumber>
    </recommendedName>
</protein>
<dbReference type="PANTHER" id="PTHR45138:SF9">
    <property type="entry name" value="DIGUANYLATE CYCLASE DGCM-RELATED"/>
    <property type="match status" value="1"/>
</dbReference>
<name>A0A4V5NV06_9GAMM</name>
<feature type="transmembrane region" description="Helical" evidence="4">
    <location>
        <begin position="229"/>
        <end position="251"/>
    </location>
</feature>
<evidence type="ECO:0000259" key="5">
    <source>
        <dbReference type="PROSITE" id="PS50887"/>
    </source>
</evidence>
<keyword evidence="7" id="KW-1185">Reference proteome</keyword>
<evidence type="ECO:0000256" key="2">
    <source>
        <dbReference type="ARBA" id="ARBA00034247"/>
    </source>
</evidence>
<accession>A0A4V5NV06</accession>
<dbReference type="GO" id="GO:0052621">
    <property type="term" value="F:diguanylate cyclase activity"/>
    <property type="evidence" value="ECO:0007669"/>
    <property type="project" value="UniProtKB-EC"/>
</dbReference>
<evidence type="ECO:0000313" key="7">
    <source>
        <dbReference type="Proteomes" id="UP000305674"/>
    </source>
</evidence>
<feature type="transmembrane region" description="Helical" evidence="4">
    <location>
        <begin position="24"/>
        <end position="45"/>
    </location>
</feature>
<dbReference type="GO" id="GO:0043709">
    <property type="term" value="P:cell adhesion involved in single-species biofilm formation"/>
    <property type="evidence" value="ECO:0007669"/>
    <property type="project" value="TreeGrafter"/>
</dbReference>
<dbReference type="InterPro" id="IPR000160">
    <property type="entry name" value="GGDEF_dom"/>
</dbReference>
<comment type="caution">
    <text evidence="6">The sequence shown here is derived from an EMBL/GenBank/DDBJ whole genome shotgun (WGS) entry which is preliminary data.</text>
</comment>
<dbReference type="PROSITE" id="PS50887">
    <property type="entry name" value="GGDEF"/>
    <property type="match status" value="1"/>
</dbReference>
<dbReference type="AlphaFoldDB" id="A0A4V5NV06"/>
<evidence type="ECO:0000313" key="6">
    <source>
        <dbReference type="EMBL" id="TKB48598.1"/>
    </source>
</evidence>
<keyword evidence="4" id="KW-1133">Transmembrane helix</keyword>
<comment type="catalytic activity">
    <reaction evidence="2">
        <text>2 GTP = 3',3'-c-di-GMP + 2 diphosphate</text>
        <dbReference type="Rhea" id="RHEA:24898"/>
        <dbReference type="ChEBI" id="CHEBI:33019"/>
        <dbReference type="ChEBI" id="CHEBI:37565"/>
        <dbReference type="ChEBI" id="CHEBI:58805"/>
        <dbReference type="EC" id="2.7.7.65"/>
    </reaction>
</comment>
<evidence type="ECO:0000256" key="4">
    <source>
        <dbReference type="SAM" id="Phobius"/>
    </source>
</evidence>
<feature type="transmembrane region" description="Helical" evidence="4">
    <location>
        <begin position="57"/>
        <end position="73"/>
    </location>
</feature>
<feature type="transmembrane region" description="Helical" evidence="4">
    <location>
        <begin position="206"/>
        <end position="223"/>
    </location>
</feature>
<dbReference type="InterPro" id="IPR050469">
    <property type="entry name" value="Diguanylate_Cyclase"/>
</dbReference>
<dbReference type="GO" id="GO:1902201">
    <property type="term" value="P:negative regulation of bacterial-type flagellum-dependent cell motility"/>
    <property type="evidence" value="ECO:0007669"/>
    <property type="project" value="TreeGrafter"/>
</dbReference>
<dbReference type="EMBL" id="SWCI01000006">
    <property type="protein sequence ID" value="TKB48598.1"/>
    <property type="molecule type" value="Genomic_DNA"/>
</dbReference>
<dbReference type="InterPro" id="IPR043128">
    <property type="entry name" value="Rev_trsase/Diguanyl_cyclase"/>
</dbReference>
<dbReference type="SUPFAM" id="SSF55073">
    <property type="entry name" value="Nucleotide cyclase"/>
    <property type="match status" value="1"/>
</dbReference>
<feature type="transmembrane region" description="Helical" evidence="4">
    <location>
        <begin position="135"/>
        <end position="154"/>
    </location>
</feature>